<dbReference type="Pfam" id="PF02770">
    <property type="entry name" value="Acyl-CoA_dh_M"/>
    <property type="match status" value="1"/>
</dbReference>
<dbReference type="InterPro" id="IPR006091">
    <property type="entry name" value="Acyl-CoA_Oxase/DH_mid-dom"/>
</dbReference>
<evidence type="ECO:0000256" key="2">
    <source>
        <dbReference type="ARBA" id="ARBA00004275"/>
    </source>
</evidence>
<dbReference type="FunFam" id="2.40.110.10:FF:000005">
    <property type="entry name" value="Acyl-coenzyme A oxidase"/>
    <property type="match status" value="1"/>
</dbReference>
<proteinExistence type="inferred from homology"/>
<feature type="domain" description="Acyl-CoA oxidase C-alpha1" evidence="16">
    <location>
        <begin position="292"/>
        <end position="455"/>
    </location>
</feature>
<keyword evidence="5 11" id="KW-0285">Flavoprotein</keyword>
<keyword evidence="9" id="KW-0443">Lipid metabolism</keyword>
<dbReference type="Gene3D" id="1.20.140.10">
    <property type="entry name" value="Butyryl-CoA Dehydrogenase, subunit A, domain 3"/>
    <property type="match status" value="2"/>
</dbReference>
<dbReference type="FunFam" id="1.20.140.10:FF:000007">
    <property type="entry name" value="Acyl-coenzyme A oxidase"/>
    <property type="match status" value="1"/>
</dbReference>
<dbReference type="GO" id="GO:0033540">
    <property type="term" value="P:fatty acid beta-oxidation using acyl-CoA oxidase"/>
    <property type="evidence" value="ECO:0007669"/>
    <property type="project" value="TreeGrafter"/>
</dbReference>
<keyword evidence="6 11" id="KW-0274">FAD</keyword>
<evidence type="ECO:0000256" key="5">
    <source>
        <dbReference type="ARBA" id="ARBA00022630"/>
    </source>
</evidence>
<evidence type="ECO:0000256" key="11">
    <source>
        <dbReference type="PIRNR" id="PIRNR000168"/>
    </source>
</evidence>
<dbReference type="PANTHER" id="PTHR10909">
    <property type="entry name" value="ELECTRON TRANSPORT OXIDOREDUCTASE"/>
    <property type="match status" value="1"/>
</dbReference>
<evidence type="ECO:0000259" key="16">
    <source>
        <dbReference type="Pfam" id="PF22924"/>
    </source>
</evidence>
<evidence type="ECO:0000256" key="13">
    <source>
        <dbReference type="PIRSR" id="PIRSR000168-2"/>
    </source>
</evidence>
<comment type="subcellular location">
    <subcellularLocation>
        <location evidence="2">Peroxisome</location>
    </subcellularLocation>
</comment>
<dbReference type="Pfam" id="PF22924">
    <property type="entry name" value="ACOX_C_alpha1"/>
    <property type="match status" value="1"/>
</dbReference>
<keyword evidence="8" id="KW-0560">Oxidoreductase</keyword>
<feature type="active site" description="Proton acceptor" evidence="12">
    <location>
        <position position="440"/>
    </location>
</feature>
<evidence type="ECO:0000256" key="10">
    <source>
        <dbReference type="ARBA" id="ARBA00023140"/>
    </source>
</evidence>
<dbReference type="GO" id="GO:0055088">
    <property type="term" value="P:lipid homeostasis"/>
    <property type="evidence" value="ECO:0007669"/>
    <property type="project" value="TreeGrafter"/>
</dbReference>
<dbReference type="SUPFAM" id="SSF56645">
    <property type="entry name" value="Acyl-CoA dehydrogenase NM domain-like"/>
    <property type="match status" value="1"/>
</dbReference>
<feature type="domain" description="Acyl-CoA oxidase/dehydrogenase middle" evidence="15">
    <location>
        <begin position="145"/>
        <end position="255"/>
    </location>
</feature>
<sequence>MEYLVDPPQGPLDQYRKQATFDWKKMKLVIEGENIVRHKFKIWKTLESDPLFEHLPETPPLDEVRRLTTLRAQRIYDYNFTDRSNGEPSTEETLAENEALFMYDPSLLLKFTVPLGFFPLSIQGLGSQEQQLIYQKAMSQDVCGCFALTEVSHGTNAKQIRTTATFDPQTQEFILNTPDFEAAKCWIGGLGQSATFATVFAQLITPDGENQGLHGFFVPLRDPRTMLTFPGVTIGDMGEKLGLNGMDNGFAVFENYRVPKHSLLNRLGDVSPSGKYHSSIKDPRRRFGISLSTLSGGRSQVINISHAALLKAVCIAVRYSAVRKQFGPTEEELPVIEYQVQQWRLFPYLAAAFVMKIFSKYVYEWLVEMVFMLASGGNQLQVIDFSAEMHALLSSGKPLSSWLAQRGIQECREACGGHGYLKCSGFGNLRNDNDANCTYEGDNNVLIQQASNWLLQVWEKHRKNVKVNSPLGSLSFLDIDEKSINAIAQNYKELIEPQGILAIYKALVKCLLKSTYEVVETQKQKGKDTFTAKNDSQVFYARDLSIAYIELAVIQLFLKFLNEIEDTNIRLILRKLCSLYGLWSLQNHLGILYEARIIEGNVTSKLLKQGVLQLCEELKPEAITLVDALAPPDFILNSVLGMSDGQVYKHLQSHMLQTPGVMERPKWWKEMVKTYRSKL</sequence>
<dbReference type="InterPro" id="IPR046373">
    <property type="entry name" value="Acyl-CoA_Oxase/DH_mid-dom_sf"/>
</dbReference>
<protein>
    <recommendedName>
        <fullName evidence="11">Acyl-coenzyme A oxidase</fullName>
    </recommendedName>
</protein>
<evidence type="ECO:0000256" key="7">
    <source>
        <dbReference type="ARBA" id="ARBA00022832"/>
    </source>
</evidence>
<keyword evidence="10" id="KW-0576">Peroxisome</keyword>
<dbReference type="PANTHER" id="PTHR10909:SF390">
    <property type="entry name" value="PEROXISOMAL ACYL-COENZYME A OXIDASE 3"/>
    <property type="match status" value="1"/>
</dbReference>
<dbReference type="Proteomes" id="UP001378592">
    <property type="component" value="Unassembled WGS sequence"/>
</dbReference>
<feature type="domain" description="Acyl-CoA oxidase C-terminal" evidence="14">
    <location>
        <begin position="497"/>
        <end position="674"/>
    </location>
</feature>
<accession>A0AAN9Z7D8</accession>
<feature type="binding site" evidence="13">
    <location>
        <position position="188"/>
    </location>
    <ligand>
        <name>FAD</name>
        <dbReference type="ChEBI" id="CHEBI:57692"/>
    </ligand>
</feature>
<dbReference type="InterPro" id="IPR055060">
    <property type="entry name" value="ACOX_C_alpha1"/>
</dbReference>
<comment type="caution">
    <text evidence="17">The sequence shown here is derived from an EMBL/GenBank/DDBJ whole genome shotgun (WGS) entry which is preliminary data.</text>
</comment>
<dbReference type="InterPro" id="IPR012258">
    <property type="entry name" value="Acyl-CoA_oxidase"/>
</dbReference>
<evidence type="ECO:0000259" key="14">
    <source>
        <dbReference type="Pfam" id="PF01756"/>
    </source>
</evidence>
<feature type="binding site" evidence="13">
    <location>
        <position position="149"/>
    </location>
    <ligand>
        <name>FAD</name>
        <dbReference type="ChEBI" id="CHEBI:57692"/>
    </ligand>
</feature>
<dbReference type="GO" id="GO:0016402">
    <property type="term" value="F:pristanoyl-CoA oxidase activity"/>
    <property type="evidence" value="ECO:0007669"/>
    <property type="project" value="TreeGrafter"/>
</dbReference>
<dbReference type="EMBL" id="JAZDUA010000126">
    <property type="protein sequence ID" value="KAK7867136.1"/>
    <property type="molecule type" value="Genomic_DNA"/>
</dbReference>
<evidence type="ECO:0000256" key="4">
    <source>
        <dbReference type="ARBA" id="ARBA00006288"/>
    </source>
</evidence>
<evidence type="ECO:0000256" key="1">
    <source>
        <dbReference type="ARBA" id="ARBA00001974"/>
    </source>
</evidence>
<dbReference type="Pfam" id="PF01756">
    <property type="entry name" value="ACOX"/>
    <property type="match status" value="1"/>
</dbReference>
<dbReference type="SUPFAM" id="SSF47203">
    <property type="entry name" value="Acyl-CoA dehydrogenase C-terminal domain-like"/>
    <property type="match status" value="2"/>
</dbReference>
<dbReference type="GO" id="GO:0005504">
    <property type="term" value="F:fatty acid binding"/>
    <property type="evidence" value="ECO:0007669"/>
    <property type="project" value="TreeGrafter"/>
</dbReference>
<dbReference type="GO" id="GO:0071949">
    <property type="term" value="F:FAD binding"/>
    <property type="evidence" value="ECO:0007669"/>
    <property type="project" value="InterPro"/>
</dbReference>
<evidence type="ECO:0000313" key="17">
    <source>
        <dbReference type="EMBL" id="KAK7867136.1"/>
    </source>
</evidence>
<organism evidence="17 18">
    <name type="scientific">Gryllus longicercus</name>
    <dbReference type="NCBI Taxonomy" id="2509291"/>
    <lineage>
        <taxon>Eukaryota</taxon>
        <taxon>Metazoa</taxon>
        <taxon>Ecdysozoa</taxon>
        <taxon>Arthropoda</taxon>
        <taxon>Hexapoda</taxon>
        <taxon>Insecta</taxon>
        <taxon>Pterygota</taxon>
        <taxon>Neoptera</taxon>
        <taxon>Polyneoptera</taxon>
        <taxon>Orthoptera</taxon>
        <taxon>Ensifera</taxon>
        <taxon>Gryllidea</taxon>
        <taxon>Grylloidea</taxon>
        <taxon>Gryllidae</taxon>
        <taxon>Gryllinae</taxon>
        <taxon>Gryllus</taxon>
    </lineage>
</organism>
<evidence type="ECO:0000256" key="9">
    <source>
        <dbReference type="ARBA" id="ARBA00023098"/>
    </source>
</evidence>
<evidence type="ECO:0000256" key="3">
    <source>
        <dbReference type="ARBA" id="ARBA00005189"/>
    </source>
</evidence>
<dbReference type="GO" id="GO:0005777">
    <property type="term" value="C:peroxisome"/>
    <property type="evidence" value="ECO:0007669"/>
    <property type="project" value="UniProtKB-SubCell"/>
</dbReference>
<comment type="similarity">
    <text evidence="4 11">Belongs to the acyl-CoA oxidase family.</text>
</comment>
<dbReference type="InterPro" id="IPR036250">
    <property type="entry name" value="AcylCo_DH-like_C"/>
</dbReference>
<dbReference type="Gene3D" id="2.40.110.10">
    <property type="entry name" value="Butyryl-CoA Dehydrogenase, subunit A, domain 2"/>
    <property type="match status" value="1"/>
</dbReference>
<name>A0AAN9Z7D8_9ORTH</name>
<dbReference type="PIRSF" id="PIRSF000168">
    <property type="entry name" value="Acyl-CoA_oxidase"/>
    <property type="match status" value="1"/>
</dbReference>
<dbReference type="FunFam" id="1.20.140.10:FF:000010">
    <property type="entry name" value="Acyl-coenzyme A oxidase"/>
    <property type="match status" value="1"/>
</dbReference>
<keyword evidence="7" id="KW-0276">Fatty acid metabolism</keyword>
<evidence type="ECO:0000259" key="15">
    <source>
        <dbReference type="Pfam" id="PF02770"/>
    </source>
</evidence>
<dbReference type="InterPro" id="IPR002655">
    <property type="entry name" value="Acyl-CoA_oxidase_C"/>
</dbReference>
<evidence type="ECO:0000256" key="12">
    <source>
        <dbReference type="PIRSR" id="PIRSR000168-1"/>
    </source>
</evidence>
<dbReference type="AlphaFoldDB" id="A0AAN9Z7D8"/>
<evidence type="ECO:0000256" key="8">
    <source>
        <dbReference type="ARBA" id="ARBA00023002"/>
    </source>
</evidence>
<dbReference type="InterPro" id="IPR009100">
    <property type="entry name" value="AcylCoA_DH/oxidase_NM_dom_sf"/>
</dbReference>
<gene>
    <name evidence="17" type="ORF">R5R35_005852</name>
</gene>
<comment type="cofactor">
    <cofactor evidence="1">
        <name>FAD</name>
        <dbReference type="ChEBI" id="CHEBI:57692"/>
    </cofactor>
</comment>
<evidence type="ECO:0000256" key="6">
    <source>
        <dbReference type="ARBA" id="ARBA00022827"/>
    </source>
</evidence>
<evidence type="ECO:0000313" key="18">
    <source>
        <dbReference type="Proteomes" id="UP001378592"/>
    </source>
</evidence>
<keyword evidence="18" id="KW-1185">Reference proteome</keyword>
<comment type="pathway">
    <text evidence="3">Lipid metabolism.</text>
</comment>
<reference evidence="17 18" key="1">
    <citation type="submission" date="2024-03" db="EMBL/GenBank/DDBJ databases">
        <title>The genome assembly and annotation of the cricket Gryllus longicercus Weissman &amp; Gray.</title>
        <authorList>
            <person name="Szrajer S."/>
            <person name="Gray D."/>
            <person name="Ylla G."/>
        </authorList>
    </citation>
    <scope>NUCLEOTIDE SEQUENCE [LARGE SCALE GENOMIC DNA]</scope>
    <source>
        <strain evidence="17">DAG 2021-001</strain>
        <tissue evidence="17">Whole body minus gut</tissue>
    </source>
</reference>